<sequence length="86" mass="9080">MDVLSACFLFFLATCCKQSVADMPNCGPGFEHGCTNKNLGIHDTGTITINPNYCYDGQDPVCCPIGMLSNVPIPSEPAFKNGCGSS</sequence>
<proteinExistence type="predicted"/>
<dbReference type="EMBL" id="AJIL01000188">
    <property type="protein sequence ID" value="KNE91790.1"/>
    <property type="molecule type" value="Genomic_DNA"/>
</dbReference>
<name>A0A0L0UXN5_9BASI</name>
<dbReference type="AlphaFoldDB" id="A0A0L0UXN5"/>
<gene>
    <name evidence="2" type="ORF">PSTG_14807</name>
</gene>
<feature type="chain" id="PRO_5005549508" evidence="1">
    <location>
        <begin position="22"/>
        <end position="86"/>
    </location>
</feature>
<comment type="caution">
    <text evidence="2">The sequence shown here is derived from an EMBL/GenBank/DDBJ whole genome shotgun (WGS) entry which is preliminary data.</text>
</comment>
<protein>
    <submittedName>
        <fullName evidence="2">Uncharacterized protein</fullName>
    </submittedName>
</protein>
<reference evidence="3" key="1">
    <citation type="submission" date="2014-03" db="EMBL/GenBank/DDBJ databases">
        <title>The Genome Sequence of Puccinia striiformis f. sp. tritici PST-78.</title>
        <authorList>
            <consortium name="The Broad Institute Genome Sequencing Platform"/>
            <person name="Cuomo C."/>
            <person name="Hulbert S."/>
            <person name="Chen X."/>
            <person name="Walker B."/>
            <person name="Young S.K."/>
            <person name="Zeng Q."/>
            <person name="Gargeya S."/>
            <person name="Fitzgerald M."/>
            <person name="Haas B."/>
            <person name="Abouelleil A."/>
            <person name="Alvarado L."/>
            <person name="Arachchi H.M."/>
            <person name="Berlin A.M."/>
            <person name="Chapman S.B."/>
            <person name="Goldberg J."/>
            <person name="Griggs A."/>
            <person name="Gujja S."/>
            <person name="Hansen M."/>
            <person name="Howarth C."/>
            <person name="Imamovic A."/>
            <person name="Larimer J."/>
            <person name="McCowan C."/>
            <person name="Montmayeur A."/>
            <person name="Murphy C."/>
            <person name="Neiman D."/>
            <person name="Pearson M."/>
            <person name="Priest M."/>
            <person name="Roberts A."/>
            <person name="Saif S."/>
            <person name="Shea T."/>
            <person name="Sisk P."/>
            <person name="Sykes S."/>
            <person name="Wortman J."/>
            <person name="Nusbaum C."/>
            <person name="Birren B."/>
        </authorList>
    </citation>
    <scope>NUCLEOTIDE SEQUENCE [LARGE SCALE GENOMIC DNA]</scope>
    <source>
        <strain evidence="3">race PST-78</strain>
    </source>
</reference>
<feature type="signal peptide" evidence="1">
    <location>
        <begin position="1"/>
        <end position="21"/>
    </location>
</feature>
<dbReference type="Proteomes" id="UP000054564">
    <property type="component" value="Unassembled WGS sequence"/>
</dbReference>
<keyword evidence="3" id="KW-1185">Reference proteome</keyword>
<organism evidence="2 3">
    <name type="scientific">Puccinia striiformis f. sp. tritici PST-78</name>
    <dbReference type="NCBI Taxonomy" id="1165861"/>
    <lineage>
        <taxon>Eukaryota</taxon>
        <taxon>Fungi</taxon>
        <taxon>Dikarya</taxon>
        <taxon>Basidiomycota</taxon>
        <taxon>Pucciniomycotina</taxon>
        <taxon>Pucciniomycetes</taxon>
        <taxon>Pucciniales</taxon>
        <taxon>Pucciniaceae</taxon>
        <taxon>Puccinia</taxon>
    </lineage>
</organism>
<keyword evidence="1" id="KW-0732">Signal</keyword>
<evidence type="ECO:0000313" key="2">
    <source>
        <dbReference type="EMBL" id="KNE91790.1"/>
    </source>
</evidence>
<accession>A0A0L0UXN5</accession>
<evidence type="ECO:0000256" key="1">
    <source>
        <dbReference type="SAM" id="SignalP"/>
    </source>
</evidence>
<evidence type="ECO:0000313" key="3">
    <source>
        <dbReference type="Proteomes" id="UP000054564"/>
    </source>
</evidence>